<protein>
    <submittedName>
        <fullName evidence="1">Uncharacterized protein</fullName>
    </submittedName>
</protein>
<dbReference type="SUPFAM" id="SSF53383">
    <property type="entry name" value="PLP-dependent transferases"/>
    <property type="match status" value="1"/>
</dbReference>
<sequence>MSHGHGPTQESQPLLRCTVLGEHIVRAVNGKSATGTPTTCASSCADSEGDTERLLVSGGDDRTVLDLISGTNSYHCEPRPIGRGDVSRSSCTCNPPTAEGHAAARSLIEDRFAAPLACEDDASLAAEVAKVHEEHRAQLRLLLRLPEGTELAFCPSGSDAEFVPLMIAAALAPGRRVVNILTQHRETGSGTGAAAAGRFFTQSTPLAGENPARQKDLLIAGLSAGVTTRVVPARHRDGSPVDTAAAVAELQQQADQAGDYVITHVVAEGKTGLQDAHMPETRGAGTGSLAVVDACQVRCGVDDISRWLTGGAVVLITGSKFYQGPPFSGCVLVPSAVAGSLKAAASAGAVLPPTCLDHVEGLGAFFSSTELPPCLCRLAPGLPSKPNLGLALRWRAALANMAPLLLRFPADEVRESGVRAWEAAVVSTVHELGRGVLEVWSARGGIVSIRVRRQAAGPAGGSDCEPAWLGVAELRRLFGWCACDATAMLPPIADAECAQLCSRRCFLGQPVDVADSFAVIRIALGAKDLERWLSDDASPDNGGRGSAVLKEDRVCVQKLALLAANFATAAAAEDAAVSRSSS</sequence>
<evidence type="ECO:0000313" key="1">
    <source>
        <dbReference type="EMBL" id="CAK0880326.1"/>
    </source>
</evidence>
<organism evidence="1 2">
    <name type="scientific">Prorocentrum cordatum</name>
    <dbReference type="NCBI Taxonomy" id="2364126"/>
    <lineage>
        <taxon>Eukaryota</taxon>
        <taxon>Sar</taxon>
        <taxon>Alveolata</taxon>
        <taxon>Dinophyceae</taxon>
        <taxon>Prorocentrales</taxon>
        <taxon>Prorocentraceae</taxon>
        <taxon>Prorocentrum</taxon>
    </lineage>
</organism>
<proteinExistence type="predicted"/>
<keyword evidence="2" id="KW-1185">Reference proteome</keyword>
<dbReference type="Gene3D" id="3.40.640.10">
    <property type="entry name" value="Type I PLP-dependent aspartate aminotransferase-like (Major domain)"/>
    <property type="match status" value="1"/>
</dbReference>
<dbReference type="EMBL" id="CAUYUJ010018059">
    <property type="protein sequence ID" value="CAK0880326.1"/>
    <property type="molecule type" value="Genomic_DNA"/>
</dbReference>
<reference evidence="1" key="1">
    <citation type="submission" date="2023-10" db="EMBL/GenBank/DDBJ databases">
        <authorList>
            <person name="Chen Y."/>
            <person name="Shah S."/>
            <person name="Dougan E. K."/>
            <person name="Thang M."/>
            <person name="Chan C."/>
        </authorList>
    </citation>
    <scope>NUCLEOTIDE SEQUENCE [LARGE SCALE GENOMIC DNA]</scope>
</reference>
<evidence type="ECO:0000313" key="2">
    <source>
        <dbReference type="Proteomes" id="UP001189429"/>
    </source>
</evidence>
<dbReference type="InterPro" id="IPR015424">
    <property type="entry name" value="PyrdxlP-dep_Trfase"/>
</dbReference>
<dbReference type="Proteomes" id="UP001189429">
    <property type="component" value="Unassembled WGS sequence"/>
</dbReference>
<dbReference type="InterPro" id="IPR015421">
    <property type="entry name" value="PyrdxlP-dep_Trfase_major"/>
</dbReference>
<gene>
    <name evidence="1" type="ORF">PCOR1329_LOCUS63490</name>
</gene>
<name>A0ABN9W2Q4_9DINO</name>
<accession>A0ABN9W2Q4</accession>
<comment type="caution">
    <text evidence="1">The sequence shown here is derived from an EMBL/GenBank/DDBJ whole genome shotgun (WGS) entry which is preliminary data.</text>
</comment>